<dbReference type="AlphaFoldDB" id="A0A8A0RJF0"/>
<dbReference type="InterPro" id="IPR052357">
    <property type="entry name" value="Orn_Lys_Arg_decarboxylase-I"/>
</dbReference>
<dbReference type="Gene3D" id="3.90.1150.10">
    <property type="entry name" value="Aspartate Aminotransferase, domain 1"/>
    <property type="match status" value="1"/>
</dbReference>
<keyword evidence="8" id="KW-1185">Reference proteome</keyword>
<dbReference type="Gene3D" id="3.40.640.10">
    <property type="entry name" value="Type I PLP-dependent aspartate aminotransferase-like (Major domain)"/>
    <property type="match status" value="1"/>
</dbReference>
<evidence type="ECO:0000313" key="7">
    <source>
        <dbReference type="EMBL" id="QSQ08571.1"/>
    </source>
</evidence>
<dbReference type="Pfam" id="PF03711">
    <property type="entry name" value="OKR_DC_1_C"/>
    <property type="match status" value="1"/>
</dbReference>
<dbReference type="InterPro" id="IPR015421">
    <property type="entry name" value="PyrdxlP-dep_Trfase_major"/>
</dbReference>
<dbReference type="Proteomes" id="UP000662904">
    <property type="component" value="Chromosome"/>
</dbReference>
<evidence type="ECO:0000256" key="5">
    <source>
        <dbReference type="ARBA" id="ARBA00023239"/>
    </source>
</evidence>
<evidence type="ECO:0000256" key="2">
    <source>
        <dbReference type="ARBA" id="ARBA00010671"/>
    </source>
</evidence>
<dbReference type="Gene3D" id="3.90.105.10">
    <property type="entry name" value="Molybdopterin biosynthesis moea protein, domain 2"/>
    <property type="match status" value="1"/>
</dbReference>
<reference evidence="7" key="1">
    <citation type="submission" date="2020-07" db="EMBL/GenBank/DDBJ databases">
        <title>Koleobacter methoxysyntrophicus gen. nov., sp. nov., a novel anaerobic bacterium isolated from deep subsurface oil field and proposal of Koleobacterales ord. nov. in the phylum Firmicutes.</title>
        <authorList>
            <person name="Sakamoto S."/>
            <person name="Tamaki H."/>
        </authorList>
    </citation>
    <scope>NUCLEOTIDE SEQUENCE</scope>
    <source>
        <strain evidence="7">NRmbB1</strain>
    </source>
</reference>
<evidence type="ECO:0000313" key="8">
    <source>
        <dbReference type="Proteomes" id="UP000662904"/>
    </source>
</evidence>
<dbReference type="PROSITE" id="PS00703">
    <property type="entry name" value="OKR_DC_1"/>
    <property type="match status" value="1"/>
</dbReference>
<dbReference type="RefSeq" id="WP_206708779.1">
    <property type="nucleotide sequence ID" value="NZ_CP059066.1"/>
</dbReference>
<comment type="cofactor">
    <cofactor evidence="1">
        <name>pyridoxal 5'-phosphate</name>
        <dbReference type="ChEBI" id="CHEBI:597326"/>
    </cofactor>
</comment>
<keyword evidence="3" id="KW-0210">Decarboxylase</keyword>
<organism evidence="7 8">
    <name type="scientific">Koleobacter methoxysyntrophicus</name>
    <dbReference type="NCBI Taxonomy" id="2751313"/>
    <lineage>
        <taxon>Bacteria</taxon>
        <taxon>Bacillati</taxon>
        <taxon>Bacillota</taxon>
        <taxon>Clostridia</taxon>
        <taxon>Koleobacterales</taxon>
        <taxon>Koleobacteraceae</taxon>
        <taxon>Koleobacter</taxon>
    </lineage>
</organism>
<gene>
    <name evidence="7" type="primary">speA_1</name>
    <name evidence="7" type="ORF">H0A61_00898</name>
</gene>
<name>A0A8A0RJF0_9FIRM</name>
<evidence type="ECO:0000256" key="1">
    <source>
        <dbReference type="ARBA" id="ARBA00001933"/>
    </source>
</evidence>
<dbReference type="EMBL" id="CP059066">
    <property type="protein sequence ID" value="QSQ08571.1"/>
    <property type="molecule type" value="Genomic_DNA"/>
</dbReference>
<dbReference type="SUPFAM" id="SSF53383">
    <property type="entry name" value="PLP-dependent transferases"/>
    <property type="match status" value="1"/>
</dbReference>
<dbReference type="PANTHER" id="PTHR43277">
    <property type="entry name" value="ARGININE DECARBOXYLASE"/>
    <property type="match status" value="1"/>
</dbReference>
<dbReference type="GO" id="GO:0008792">
    <property type="term" value="F:arginine decarboxylase activity"/>
    <property type="evidence" value="ECO:0007669"/>
    <property type="project" value="UniProtKB-EC"/>
</dbReference>
<dbReference type="InterPro" id="IPR008286">
    <property type="entry name" value="Prn/Lys/Arg_de-COase_C"/>
</dbReference>
<protein>
    <submittedName>
        <fullName evidence="7">Arginine decarboxylase</fullName>
        <ecNumber evidence="7">4.1.1.19</ecNumber>
    </submittedName>
</protein>
<evidence type="ECO:0000259" key="6">
    <source>
        <dbReference type="PROSITE" id="PS00703"/>
    </source>
</evidence>
<comment type="similarity">
    <text evidence="2">Belongs to the Orn/Lys/Arg decarboxylase class-I family.</text>
</comment>
<evidence type="ECO:0000256" key="4">
    <source>
        <dbReference type="ARBA" id="ARBA00022898"/>
    </source>
</evidence>
<sequence>MERITGQNRVPLVEGLLKYIKGKPVAFHTPGHKGNPALAGLLEGLSDSRIFEMDLTEIPGLDDLHNPAGIIEESQRLLAEAYGADRSFFLVNGSTCGIEALIMAVCSPGDRVIVPRNAHKSVLGGLILSGAVPVYINPYVDEYWGIPLGIRPEDVEETLRCYGDIEAVLLVNPTYHGICGDLKAAVRLAVKFNIPLLVDEAHGPHLKFSRRLPTDALEAGSSGCVQSPHKMLGSLTQSSWLHIKGSRINIDRLKGALQILQSSSPSYILMASLDAARYCMVHDGKKMLDGVVDLAQEACERINTIPGARCLGQEVVGEKGVTERDPTKLVITCREAGIPGTLLGDILRRDYKIQPEYSDFYNITLFVTIGNKENDLTRLVYSLEGIIKRYSARKPLSENLNSSLHTVYGADIPRQVMSPREAYFAPKRKVGLRDSIGYISGEMVAPYPPGIPLLCPGEEITGEIVDKIRILKEMGTAFHGPGDPDLKYISVIA</sequence>
<accession>A0A8A0RJF0</accession>
<dbReference type="PANTHER" id="PTHR43277:SF4">
    <property type="entry name" value="ARGININE DECARBOXYLASE"/>
    <property type="match status" value="1"/>
</dbReference>
<proteinExistence type="inferred from homology"/>
<evidence type="ECO:0000256" key="3">
    <source>
        <dbReference type="ARBA" id="ARBA00022793"/>
    </source>
</evidence>
<dbReference type="InterPro" id="IPR015422">
    <property type="entry name" value="PyrdxlP-dep_Trfase_small"/>
</dbReference>
<dbReference type="InterPro" id="IPR015424">
    <property type="entry name" value="PyrdxlP-dep_Trfase"/>
</dbReference>
<keyword evidence="5 7" id="KW-0456">Lyase</keyword>
<keyword evidence="4" id="KW-0663">Pyridoxal phosphate</keyword>
<dbReference type="Pfam" id="PF01276">
    <property type="entry name" value="OKR_DC_1"/>
    <property type="match status" value="1"/>
</dbReference>
<dbReference type="KEGG" id="kme:H0A61_00898"/>
<dbReference type="InterPro" id="IPR000310">
    <property type="entry name" value="Orn/Lys/Arg_deCO2ase_major_dom"/>
</dbReference>
<dbReference type="EC" id="4.1.1.19" evidence="7"/>
<feature type="domain" description="Orn/Lys/Arg decarboxylases family 1 pyridoxal-P attachment site" evidence="6">
    <location>
        <begin position="225"/>
        <end position="239"/>
    </location>
</feature>
<dbReference type="CDD" id="cd00615">
    <property type="entry name" value="Orn_deC_like"/>
    <property type="match status" value="1"/>
</dbReference>